<proteinExistence type="predicted"/>
<name>A0AA42N2J4_AQUAC</name>
<protein>
    <submittedName>
        <fullName evidence="1">Uncharacterized protein</fullName>
    </submittedName>
</protein>
<organism evidence="1 2">
    <name type="scientific">Aquipseudomonas alcaligenes</name>
    <name type="common">Pseudomonas alcaligenes</name>
    <dbReference type="NCBI Taxonomy" id="43263"/>
    <lineage>
        <taxon>Bacteria</taxon>
        <taxon>Pseudomonadati</taxon>
        <taxon>Pseudomonadota</taxon>
        <taxon>Gammaproteobacteria</taxon>
        <taxon>Pseudomonadales</taxon>
        <taxon>Pseudomonadaceae</taxon>
        <taxon>Aquipseudomonas</taxon>
    </lineage>
</organism>
<comment type="caution">
    <text evidence="1">The sequence shown here is derived from an EMBL/GenBank/DDBJ whole genome shotgun (WGS) entry which is preliminary data.</text>
</comment>
<dbReference type="EMBL" id="JAOBYN010000015">
    <property type="protein sequence ID" value="MDH1056343.1"/>
    <property type="molecule type" value="Genomic_DNA"/>
</dbReference>
<evidence type="ECO:0000313" key="2">
    <source>
        <dbReference type="Proteomes" id="UP001158730"/>
    </source>
</evidence>
<gene>
    <name evidence="1" type="ORF">N5C05_16480</name>
</gene>
<dbReference type="RefSeq" id="WP_280054760.1">
    <property type="nucleotide sequence ID" value="NZ_JAOBYN010000015.1"/>
</dbReference>
<reference evidence="1" key="1">
    <citation type="submission" date="2022-09" db="EMBL/GenBank/DDBJ databases">
        <title>Intensive care unit water sources are persistently colonized with multi-drug resistant bacteria and are the site of extensive horizontal gene transfer of antibiotic resistance genes.</title>
        <authorList>
            <person name="Diorio-Toth L."/>
        </authorList>
    </citation>
    <scope>NUCLEOTIDE SEQUENCE</scope>
    <source>
        <strain evidence="1">GD03990</strain>
    </source>
</reference>
<dbReference type="AlphaFoldDB" id="A0AA42N2J4"/>
<dbReference type="Proteomes" id="UP001158730">
    <property type="component" value="Unassembled WGS sequence"/>
</dbReference>
<evidence type="ECO:0000313" key="1">
    <source>
        <dbReference type="EMBL" id="MDH1056343.1"/>
    </source>
</evidence>
<accession>A0AA42N2J4</accession>
<sequence>MTIFQRCQLAATVSPCLEKARSLLLVLQPNGADLVFMLGLEVLLWMA</sequence>